<sequence length="944" mass="105136">MALRLLLTQRISDARSSVLNRFLVCGFMLLSGTSLVRGQSYSVQQDPNGFYQIRKTGNAMASTARKAQQATISITDDSKRPTNAALLTVSFNAELNLNAITSFVLIVKTSPEFLDFGETAFISSKAIDKASRTMQIPVGGMKENTDYYFTLIHFNGCDGEEVAQAHYRTGTAPKKNKKVLLVLDNQYENDSEIQRALSIYKADATRSDPTLVFEQTYLADNPAEKGQLYEKIKTRFYDVEVPLHYLFFIGRNPPASVRSDMLDHKTNQPIPGRQNWFSSLGVYAKILIQDFPFDRQENRFINKRYDCQLAGKEALPNDIAPIFFQSSITDISYGAVVPTRPEEGKAYILRYFEKLHQFKTGKLKFDKKVLLADTFYNDGSYPKKIEELTGRWTHTDTINVPQKYGPNFHGFDPVWKTDYLKKLGSNSYEIAYYSGHGEPTMHYYGINPNEINNLEKLNTLLFDFTSCSVGNVDFQDYLAGTYLNKGNTLFVNSYSTPISVAVIENQSPLLYKFKQKETFHAFANGSYISDAYRHGHTADIVQYLLGDPLLLLDPPLCNNDQPLTISASGPTELCPGDTVTLKLPPGFTDYRWFRNEQAVSGATGTTLAIMQGGLYTAKAKLCGQDVSSEQGVTVTVKPGPETPVLTVETFPDRYRLRVTPAGAFDPTFSWYLNGERWQETTQDTIRAFSLADYSVKVFRNGCSMLSKPVSVRIERPVLALTGPVPLCAGDSVTLKAPDNFSSYTWLTKDGPSVTTTSNIRVYKQSASVAVIPKRGNLEGPTSDYVTMTFTPKPPKPTITLESNGFRSSSLTGNQWYRNGQPLPDSTRQVLRNPGAGTYSVRVTAQSGCYNDSDPMILTANEPVLGSLNVYPNPGKGTFWVEWPAGFRSGTLDVLDNLGRKVYSQFYGSPPPEPVPVSLKTAPGLYLLRLSNNGQSQTLKVLIEY</sequence>
<keyword evidence="2" id="KW-1185">Reference proteome</keyword>
<proteinExistence type="predicted"/>
<reference evidence="2" key="1">
    <citation type="journal article" date="2019" name="Int. J. Syst. Evol. Microbiol.">
        <title>The Global Catalogue of Microorganisms (GCM) 10K type strain sequencing project: providing services to taxonomists for standard genome sequencing and annotation.</title>
        <authorList>
            <consortium name="The Broad Institute Genomics Platform"/>
            <consortium name="The Broad Institute Genome Sequencing Center for Infectious Disease"/>
            <person name="Wu L."/>
            <person name="Ma J."/>
        </authorList>
    </citation>
    <scope>NUCLEOTIDE SEQUENCE [LARGE SCALE GENOMIC DNA]</scope>
    <source>
        <strain evidence="2">CCUG 55250</strain>
    </source>
</reference>
<name>A0ABW0IAD3_9BACT</name>
<dbReference type="EMBL" id="JBHSMA010000004">
    <property type="protein sequence ID" value="MFC5410459.1"/>
    <property type="molecule type" value="Genomic_DNA"/>
</dbReference>
<evidence type="ECO:0000313" key="1">
    <source>
        <dbReference type="EMBL" id="MFC5410459.1"/>
    </source>
</evidence>
<dbReference type="InterPro" id="IPR026444">
    <property type="entry name" value="Secre_tail"/>
</dbReference>
<dbReference type="RefSeq" id="WP_379846036.1">
    <property type="nucleotide sequence ID" value="NZ_JBHSMA010000004.1"/>
</dbReference>
<accession>A0ABW0IAD3</accession>
<protein>
    <submittedName>
        <fullName evidence="1">T9SS type A sorting domain-containing protein</fullName>
    </submittedName>
</protein>
<evidence type="ECO:0000313" key="2">
    <source>
        <dbReference type="Proteomes" id="UP001596106"/>
    </source>
</evidence>
<gene>
    <name evidence="1" type="ORF">ACFPMF_14125</name>
</gene>
<dbReference type="NCBIfam" id="TIGR04183">
    <property type="entry name" value="Por_Secre_tail"/>
    <property type="match status" value="1"/>
</dbReference>
<dbReference type="Proteomes" id="UP001596106">
    <property type="component" value="Unassembled WGS sequence"/>
</dbReference>
<comment type="caution">
    <text evidence="1">The sequence shown here is derived from an EMBL/GenBank/DDBJ whole genome shotgun (WGS) entry which is preliminary data.</text>
</comment>
<organism evidence="1 2">
    <name type="scientific">Larkinella bovis</name>
    <dbReference type="NCBI Taxonomy" id="683041"/>
    <lineage>
        <taxon>Bacteria</taxon>
        <taxon>Pseudomonadati</taxon>
        <taxon>Bacteroidota</taxon>
        <taxon>Cytophagia</taxon>
        <taxon>Cytophagales</taxon>
        <taxon>Spirosomataceae</taxon>
        <taxon>Larkinella</taxon>
    </lineage>
</organism>